<dbReference type="PANTHER" id="PTHR43289:SF6">
    <property type="entry name" value="SERINE_THREONINE-PROTEIN KINASE NEKL-3"/>
    <property type="match status" value="1"/>
</dbReference>
<evidence type="ECO:0000256" key="2">
    <source>
        <dbReference type="ARBA" id="ARBA00022741"/>
    </source>
</evidence>
<dbReference type="RefSeq" id="WP_340333387.1">
    <property type="nucleotide sequence ID" value="NZ_JBBKZS010000001.1"/>
</dbReference>
<dbReference type="PROSITE" id="PS50011">
    <property type="entry name" value="PROTEIN_KINASE_DOM"/>
    <property type="match status" value="1"/>
</dbReference>
<keyword evidence="1" id="KW-0808">Transferase</keyword>
<accession>A0ABU8X0F7</accession>
<feature type="domain" description="Protein kinase" evidence="7">
    <location>
        <begin position="10"/>
        <end position="286"/>
    </location>
</feature>
<reference evidence="8 9" key="1">
    <citation type="submission" date="2024-03" db="EMBL/GenBank/DDBJ databases">
        <title>Novel species of the genus Variovorax.</title>
        <authorList>
            <person name="Liu Q."/>
            <person name="Xin Y.-H."/>
        </authorList>
    </citation>
    <scope>NUCLEOTIDE SEQUENCE [LARGE SCALE GENOMIC DNA]</scope>
    <source>
        <strain evidence="8 9">KACC 18901</strain>
    </source>
</reference>
<dbReference type="Pfam" id="PF00069">
    <property type="entry name" value="Pkinase"/>
    <property type="match status" value="1"/>
</dbReference>
<evidence type="ECO:0000313" key="9">
    <source>
        <dbReference type="Proteomes" id="UP001367030"/>
    </source>
</evidence>
<dbReference type="GO" id="GO:0016301">
    <property type="term" value="F:kinase activity"/>
    <property type="evidence" value="ECO:0007669"/>
    <property type="project" value="UniProtKB-KW"/>
</dbReference>
<dbReference type="PROSITE" id="PS00107">
    <property type="entry name" value="PROTEIN_KINASE_ATP"/>
    <property type="match status" value="1"/>
</dbReference>
<dbReference type="SMART" id="SM00220">
    <property type="entry name" value="S_TKc"/>
    <property type="match status" value="1"/>
</dbReference>
<keyword evidence="4 5" id="KW-0067">ATP-binding</keyword>
<evidence type="ECO:0000256" key="5">
    <source>
        <dbReference type="PROSITE-ProRule" id="PRU10141"/>
    </source>
</evidence>
<evidence type="ECO:0000259" key="7">
    <source>
        <dbReference type="PROSITE" id="PS50011"/>
    </source>
</evidence>
<evidence type="ECO:0000256" key="1">
    <source>
        <dbReference type="ARBA" id="ARBA00022679"/>
    </source>
</evidence>
<feature type="compositionally biased region" description="Pro residues" evidence="6">
    <location>
        <begin position="319"/>
        <end position="334"/>
    </location>
</feature>
<evidence type="ECO:0000256" key="3">
    <source>
        <dbReference type="ARBA" id="ARBA00022777"/>
    </source>
</evidence>
<dbReference type="PANTHER" id="PTHR43289">
    <property type="entry name" value="MITOGEN-ACTIVATED PROTEIN KINASE KINASE KINASE 20-RELATED"/>
    <property type="match status" value="1"/>
</dbReference>
<dbReference type="Pfam" id="PF26309">
    <property type="entry name" value="DUF8082"/>
    <property type="match status" value="1"/>
</dbReference>
<sequence length="517" mass="55572">MSVPSNVGPYPIRGVIGQGAMGMVYLAHDPVIDRPVAIKTIHRRLLESNDETSIAARFRVEAKAAGRLTHRNIVPVYQFGEDDECAYIVMEYVAGRNLREYVQPPRKLDVPQVLCVMLQLLDGLHYAHERGIVHRDIKPANLLISDDGRLKITDFGIARTESSNLTRATSIIGSPGYIAPEQYTDREIDRRVDVFSAGVLLYRMLSGTTPFVGTDDAIMYKIVYEAHKPLSEQAKEPALAPFDAVIDRALAKNPAERYPSALAMRTALQALATEPLPEVLPAHLLLPPLLEDPDATRAAPKKARDVPAAPSTPATVAPYTPPPSSASMPSPPLQPATSPIAPLHTPAMSQPGTSPPSVPAPTGWDTAALAEIEHELAQHVGAVARVLVRRAARGLSSQAEVRHAVAGAIVDFEARERFLARAGGPRTHPTSTVAATNFQASTRTIEDTPAGAPMRQGDVDKAAAALVSSMGPIARIVAKRCAASSTTREQFVAQVLAQLTPSVDARRVQADLWRALG</sequence>
<dbReference type="EMBL" id="JBBKZS010000001">
    <property type="protein sequence ID" value="MEJ8853287.1"/>
    <property type="molecule type" value="Genomic_DNA"/>
</dbReference>
<organism evidence="8 9">
    <name type="scientific">Variovorax robiniae</name>
    <dbReference type="NCBI Taxonomy" id="1836199"/>
    <lineage>
        <taxon>Bacteria</taxon>
        <taxon>Pseudomonadati</taxon>
        <taxon>Pseudomonadota</taxon>
        <taxon>Betaproteobacteria</taxon>
        <taxon>Burkholderiales</taxon>
        <taxon>Comamonadaceae</taxon>
        <taxon>Variovorax</taxon>
    </lineage>
</organism>
<feature type="binding site" evidence="5">
    <location>
        <position position="39"/>
    </location>
    <ligand>
        <name>ATP</name>
        <dbReference type="ChEBI" id="CHEBI:30616"/>
    </ligand>
</feature>
<keyword evidence="3 8" id="KW-0418">Kinase</keyword>
<dbReference type="Gene3D" id="3.30.200.20">
    <property type="entry name" value="Phosphorylase Kinase, domain 1"/>
    <property type="match status" value="1"/>
</dbReference>
<feature type="region of interest" description="Disordered" evidence="6">
    <location>
        <begin position="296"/>
        <end position="363"/>
    </location>
</feature>
<dbReference type="InterPro" id="IPR000719">
    <property type="entry name" value="Prot_kinase_dom"/>
</dbReference>
<dbReference type="PROSITE" id="PS00108">
    <property type="entry name" value="PROTEIN_KINASE_ST"/>
    <property type="match status" value="1"/>
</dbReference>
<comment type="caution">
    <text evidence="8">The sequence shown here is derived from an EMBL/GenBank/DDBJ whole genome shotgun (WGS) entry which is preliminary data.</text>
</comment>
<dbReference type="InterPro" id="IPR017441">
    <property type="entry name" value="Protein_kinase_ATP_BS"/>
</dbReference>
<keyword evidence="2 5" id="KW-0547">Nucleotide-binding</keyword>
<dbReference type="SUPFAM" id="SSF56112">
    <property type="entry name" value="Protein kinase-like (PK-like)"/>
    <property type="match status" value="1"/>
</dbReference>
<dbReference type="InterPro" id="IPR011009">
    <property type="entry name" value="Kinase-like_dom_sf"/>
</dbReference>
<protein>
    <submittedName>
        <fullName evidence="8">Protein kinase</fullName>
    </submittedName>
</protein>
<dbReference type="InterPro" id="IPR008271">
    <property type="entry name" value="Ser/Thr_kinase_AS"/>
</dbReference>
<evidence type="ECO:0000256" key="4">
    <source>
        <dbReference type="ARBA" id="ARBA00022840"/>
    </source>
</evidence>
<dbReference type="CDD" id="cd14014">
    <property type="entry name" value="STKc_PknB_like"/>
    <property type="match status" value="1"/>
</dbReference>
<name>A0ABU8X0F7_9BURK</name>
<feature type="compositionally biased region" description="Low complexity" evidence="6">
    <location>
        <begin position="307"/>
        <end position="318"/>
    </location>
</feature>
<dbReference type="InterPro" id="IPR058395">
    <property type="entry name" value="DUF8082"/>
</dbReference>
<gene>
    <name evidence="8" type="ORF">WKW79_01830</name>
</gene>
<evidence type="ECO:0000256" key="6">
    <source>
        <dbReference type="SAM" id="MobiDB-lite"/>
    </source>
</evidence>
<dbReference type="Gene3D" id="1.10.510.10">
    <property type="entry name" value="Transferase(Phosphotransferase) domain 1"/>
    <property type="match status" value="1"/>
</dbReference>
<keyword evidence="9" id="KW-1185">Reference proteome</keyword>
<evidence type="ECO:0000313" key="8">
    <source>
        <dbReference type="EMBL" id="MEJ8853287.1"/>
    </source>
</evidence>
<proteinExistence type="predicted"/>
<dbReference type="Proteomes" id="UP001367030">
    <property type="component" value="Unassembled WGS sequence"/>
</dbReference>